<dbReference type="KEGG" id="ssin:G7078_00720"/>
<evidence type="ECO:0000313" key="3">
    <source>
        <dbReference type="EMBL" id="QIL01455.1"/>
    </source>
</evidence>
<protein>
    <submittedName>
        <fullName evidence="3">Glycosyltransferase family 4 protein</fullName>
    </submittedName>
</protein>
<name>A0A6G7ZKL1_9SPHN</name>
<evidence type="ECO:0000259" key="2">
    <source>
        <dbReference type="Pfam" id="PF00534"/>
    </source>
</evidence>
<dbReference type="AlphaFoldDB" id="A0A6G7ZKL1"/>
<reference evidence="3 4" key="1">
    <citation type="submission" date="2020-03" db="EMBL/GenBank/DDBJ databases">
        <title>Sphingomonas sp. nov., isolated from fish.</title>
        <authorList>
            <person name="Hyun D.-W."/>
            <person name="Bae J.-W."/>
        </authorList>
    </citation>
    <scope>NUCLEOTIDE SEQUENCE [LARGE SCALE GENOMIC DNA]</scope>
    <source>
        <strain evidence="3 4">HDW15C</strain>
    </source>
</reference>
<dbReference type="PANTHER" id="PTHR46401">
    <property type="entry name" value="GLYCOSYLTRANSFERASE WBBK-RELATED"/>
    <property type="match status" value="1"/>
</dbReference>
<dbReference type="Pfam" id="PF00534">
    <property type="entry name" value="Glycos_transf_1"/>
    <property type="match status" value="1"/>
</dbReference>
<dbReference type="RefSeq" id="WP_166091983.1">
    <property type="nucleotide sequence ID" value="NZ_CP049871.1"/>
</dbReference>
<dbReference type="PANTHER" id="PTHR46401:SF2">
    <property type="entry name" value="GLYCOSYLTRANSFERASE WBBK-RELATED"/>
    <property type="match status" value="1"/>
</dbReference>
<dbReference type="Gene3D" id="3.40.50.2000">
    <property type="entry name" value="Glycogen Phosphorylase B"/>
    <property type="match status" value="1"/>
</dbReference>
<gene>
    <name evidence="3" type="ORF">G7078_00720</name>
</gene>
<dbReference type="GO" id="GO:0009103">
    <property type="term" value="P:lipopolysaccharide biosynthetic process"/>
    <property type="evidence" value="ECO:0007669"/>
    <property type="project" value="TreeGrafter"/>
</dbReference>
<proteinExistence type="predicted"/>
<dbReference type="GO" id="GO:0016757">
    <property type="term" value="F:glycosyltransferase activity"/>
    <property type="evidence" value="ECO:0007669"/>
    <property type="project" value="InterPro"/>
</dbReference>
<feature type="domain" description="Glycosyl transferase family 1" evidence="2">
    <location>
        <begin position="309"/>
        <end position="411"/>
    </location>
</feature>
<sequence>MADTPRVPIGLWSELGPGARWTNEGVSRVVGFLIEGAATGGKYIFHLVVQPELAAEVRADLRTLKAVEGRDWALWSPEDPRELDAGLKAKPFPSMEAEWRAIAGLADYANRNVPVRAWVVTFPKFSGALLLDKPKAVLFPDALPYDFPLGWPGDIHWGEGGAWVRWRDVATKVLEDSDAVITFSEHVAQRHVVELCGIDRSKVTVVPLAPPDLSGLIGLGDDRRRSAQSRAAAAETLRAYMRDKGIDYLRDFPFEEVEFVAAATQDRPTKNLGLTADAVLRAVRQYRHPMKVLMTAPLHFGADWTRLPQVVEQHQFQRDLISLPDLPREVHAALFHCASIIVHSSFYEGIIGALPFYEAASVGTPAVLANGPHIEELLKDEPTLRPFVYDPYDPDALAELIRRIGDDRDSAVEAQAAIFDRLNRRGWDSVAADYAVAALSGEKRSSRVQ</sequence>
<keyword evidence="4" id="KW-1185">Reference proteome</keyword>
<dbReference type="Proteomes" id="UP000502502">
    <property type="component" value="Chromosome"/>
</dbReference>
<evidence type="ECO:0000313" key="4">
    <source>
        <dbReference type="Proteomes" id="UP000502502"/>
    </source>
</evidence>
<dbReference type="SUPFAM" id="SSF53756">
    <property type="entry name" value="UDP-Glycosyltransferase/glycogen phosphorylase"/>
    <property type="match status" value="1"/>
</dbReference>
<evidence type="ECO:0000256" key="1">
    <source>
        <dbReference type="ARBA" id="ARBA00022679"/>
    </source>
</evidence>
<dbReference type="EMBL" id="CP049871">
    <property type="protein sequence ID" value="QIL01455.1"/>
    <property type="molecule type" value="Genomic_DNA"/>
</dbReference>
<dbReference type="InterPro" id="IPR001296">
    <property type="entry name" value="Glyco_trans_1"/>
</dbReference>
<accession>A0A6G7ZKL1</accession>
<organism evidence="3 4">
    <name type="scientific">Sphingomonas sinipercae</name>
    <dbReference type="NCBI Taxonomy" id="2714944"/>
    <lineage>
        <taxon>Bacteria</taxon>
        <taxon>Pseudomonadati</taxon>
        <taxon>Pseudomonadota</taxon>
        <taxon>Alphaproteobacteria</taxon>
        <taxon>Sphingomonadales</taxon>
        <taxon>Sphingomonadaceae</taxon>
        <taxon>Sphingomonas</taxon>
    </lineage>
</organism>
<keyword evidence="1 3" id="KW-0808">Transferase</keyword>